<dbReference type="PANTHER" id="PTHR33571:SF19">
    <property type="entry name" value="PROTEIN ADENYLYLTRANSFERASE MJ0128-RELATED"/>
    <property type="match status" value="1"/>
</dbReference>
<evidence type="ECO:0000256" key="4">
    <source>
        <dbReference type="ARBA" id="ARBA00022695"/>
    </source>
</evidence>
<accession>A0ABX8AY22</accession>
<gene>
    <name evidence="11" type="ORF">J8C05_09475</name>
</gene>
<dbReference type="Gene3D" id="3.30.460.10">
    <property type="entry name" value="Beta Polymerase, domain 2"/>
    <property type="match status" value="1"/>
</dbReference>
<feature type="domain" description="Polymerase nucleotidyl transferase" evidence="10">
    <location>
        <begin position="11"/>
        <end position="94"/>
    </location>
</feature>
<dbReference type="InterPro" id="IPR052038">
    <property type="entry name" value="Type-VII_TA_antitoxin"/>
</dbReference>
<keyword evidence="5" id="KW-0479">Metal-binding</keyword>
<evidence type="ECO:0000256" key="6">
    <source>
        <dbReference type="ARBA" id="ARBA00022741"/>
    </source>
</evidence>
<organism evidence="11 12">
    <name type="scientific">Chloracidobacterium sp. N</name>
    <dbReference type="NCBI Taxonomy" id="2821540"/>
    <lineage>
        <taxon>Bacteria</taxon>
        <taxon>Pseudomonadati</taxon>
        <taxon>Acidobacteriota</taxon>
        <taxon>Terriglobia</taxon>
        <taxon>Terriglobales</taxon>
        <taxon>Acidobacteriaceae</taxon>
        <taxon>Chloracidobacterium</taxon>
        <taxon>Chloracidobacterium aggregatum</taxon>
    </lineage>
</organism>
<comment type="similarity">
    <text evidence="9">Belongs to the MntA antitoxin family.</text>
</comment>
<evidence type="ECO:0000256" key="1">
    <source>
        <dbReference type="ARBA" id="ARBA00001946"/>
    </source>
</evidence>
<evidence type="ECO:0000256" key="3">
    <source>
        <dbReference type="ARBA" id="ARBA00022679"/>
    </source>
</evidence>
<evidence type="ECO:0000256" key="9">
    <source>
        <dbReference type="ARBA" id="ARBA00038276"/>
    </source>
</evidence>
<evidence type="ECO:0000256" key="7">
    <source>
        <dbReference type="ARBA" id="ARBA00022840"/>
    </source>
</evidence>
<dbReference type="CDD" id="cd05403">
    <property type="entry name" value="NT_KNTase_like"/>
    <property type="match status" value="1"/>
</dbReference>
<name>A0ABX8AY22_9BACT</name>
<dbReference type="InterPro" id="IPR043519">
    <property type="entry name" value="NT_sf"/>
</dbReference>
<evidence type="ECO:0000256" key="2">
    <source>
        <dbReference type="ARBA" id="ARBA00022649"/>
    </source>
</evidence>
<dbReference type="Proteomes" id="UP000677668">
    <property type="component" value="Chromosome 1"/>
</dbReference>
<dbReference type="EMBL" id="CP072642">
    <property type="protein sequence ID" value="QUV93594.1"/>
    <property type="molecule type" value="Genomic_DNA"/>
</dbReference>
<keyword evidence="7" id="KW-0067">ATP-binding</keyword>
<dbReference type="Pfam" id="PF01909">
    <property type="entry name" value="NTP_transf_2"/>
    <property type="match status" value="1"/>
</dbReference>
<keyword evidence="4" id="KW-0548">Nucleotidyltransferase</keyword>
<keyword evidence="2" id="KW-1277">Toxin-antitoxin system</keyword>
<reference evidence="11 12" key="1">
    <citation type="submission" date="2021-03" db="EMBL/GenBank/DDBJ databases">
        <title>Genomic and phenotypic characterization of Chloracidobacterium isolates provides evidence for multiple species.</title>
        <authorList>
            <person name="Saini M.K."/>
            <person name="Costas A.M.G."/>
            <person name="Tank M."/>
            <person name="Bryant D.A."/>
        </authorList>
    </citation>
    <scope>NUCLEOTIDE SEQUENCE [LARGE SCALE GENOMIC DNA]</scope>
    <source>
        <strain evidence="11 12">N</strain>
    </source>
</reference>
<keyword evidence="12" id="KW-1185">Reference proteome</keyword>
<dbReference type="PANTHER" id="PTHR33571">
    <property type="entry name" value="SSL8005 PROTEIN"/>
    <property type="match status" value="1"/>
</dbReference>
<evidence type="ECO:0000259" key="10">
    <source>
        <dbReference type="Pfam" id="PF01909"/>
    </source>
</evidence>
<protein>
    <submittedName>
        <fullName evidence="11">Nucleotidyltransferase family protein</fullName>
    </submittedName>
</protein>
<evidence type="ECO:0000313" key="11">
    <source>
        <dbReference type="EMBL" id="QUV93594.1"/>
    </source>
</evidence>
<keyword evidence="3" id="KW-0808">Transferase</keyword>
<dbReference type="InterPro" id="IPR002934">
    <property type="entry name" value="Polymerase_NTP_transf_dom"/>
</dbReference>
<comment type="cofactor">
    <cofactor evidence="1">
        <name>Mg(2+)</name>
        <dbReference type="ChEBI" id="CHEBI:18420"/>
    </cofactor>
</comment>
<evidence type="ECO:0000256" key="5">
    <source>
        <dbReference type="ARBA" id="ARBA00022723"/>
    </source>
</evidence>
<evidence type="ECO:0000256" key="8">
    <source>
        <dbReference type="ARBA" id="ARBA00022842"/>
    </source>
</evidence>
<dbReference type="RefSeq" id="WP_211421962.1">
    <property type="nucleotide sequence ID" value="NZ_CP072642.1"/>
</dbReference>
<sequence length="97" mass="11176">MENLERLIQILRQHKEELAQSYGVRELAIFGSHVRGEATAESDLDILVEFDDPPGFFRFLQLEQYLSDLLGVRVELVTRQALKPHIGKYILQEALPI</sequence>
<evidence type="ECO:0000313" key="12">
    <source>
        <dbReference type="Proteomes" id="UP000677668"/>
    </source>
</evidence>
<dbReference type="SUPFAM" id="SSF81301">
    <property type="entry name" value="Nucleotidyltransferase"/>
    <property type="match status" value="1"/>
</dbReference>
<keyword evidence="6" id="KW-0547">Nucleotide-binding</keyword>
<keyword evidence="8" id="KW-0460">Magnesium</keyword>
<proteinExistence type="inferred from homology"/>